<name>A0A0H3FCS2_RAHSY</name>
<dbReference type="EMBL" id="CP002505">
    <property type="protein sequence ID" value="ADW72802.1"/>
    <property type="molecule type" value="Genomic_DNA"/>
</dbReference>
<dbReference type="KEGG" id="rah:Rahaq_1179"/>
<dbReference type="PROSITE" id="PS51186">
    <property type="entry name" value="GNAT"/>
    <property type="match status" value="1"/>
</dbReference>
<organism evidence="2 3">
    <name type="scientific">Rahnella sp. (strain Y9602)</name>
    <dbReference type="NCBI Taxonomy" id="2703885"/>
    <lineage>
        <taxon>Bacteria</taxon>
        <taxon>Pseudomonadati</taxon>
        <taxon>Pseudomonadota</taxon>
        <taxon>Gammaproteobacteria</taxon>
        <taxon>Enterobacterales</taxon>
        <taxon>Yersiniaceae</taxon>
        <taxon>Rahnella</taxon>
    </lineage>
</organism>
<dbReference type="AlphaFoldDB" id="A0A0H3FCS2"/>
<dbReference type="SUPFAM" id="SSF55729">
    <property type="entry name" value="Acyl-CoA N-acyltransferases (Nat)"/>
    <property type="match status" value="1"/>
</dbReference>
<dbReference type="Proteomes" id="UP000007257">
    <property type="component" value="Chromosome"/>
</dbReference>
<dbReference type="eggNOG" id="COG1247">
    <property type="taxonomic scope" value="Bacteria"/>
</dbReference>
<dbReference type="CDD" id="cd04301">
    <property type="entry name" value="NAT_SF"/>
    <property type="match status" value="1"/>
</dbReference>
<dbReference type="Pfam" id="PF00583">
    <property type="entry name" value="Acetyltransf_1"/>
    <property type="match status" value="1"/>
</dbReference>
<evidence type="ECO:0000259" key="1">
    <source>
        <dbReference type="PROSITE" id="PS51186"/>
    </source>
</evidence>
<protein>
    <submittedName>
        <fullName evidence="2">Phosphinothricin acetyltransferase</fullName>
    </submittedName>
</protein>
<dbReference type="GO" id="GO:0016747">
    <property type="term" value="F:acyltransferase activity, transferring groups other than amino-acyl groups"/>
    <property type="evidence" value="ECO:0007669"/>
    <property type="project" value="InterPro"/>
</dbReference>
<feature type="domain" description="N-acetyltransferase" evidence="1">
    <location>
        <begin position="1"/>
        <end position="164"/>
    </location>
</feature>
<dbReference type="InterPro" id="IPR016181">
    <property type="entry name" value="Acyl_CoA_acyltransferase"/>
</dbReference>
<gene>
    <name evidence="2" type="ordered locus">Rahaq_1179</name>
</gene>
<dbReference type="HOGENOM" id="CLU_013985_4_2_6"/>
<reference evidence="2 3" key="2">
    <citation type="journal article" date="2012" name="J. Bacteriol.">
        <title>Complete Genome Sequence of Rahnella sp. Strain Y9602, a Gammaproteobacterium Isolate from Metal- and Radionuclide-Contaminated Soil.</title>
        <authorList>
            <person name="Martinez R.J."/>
            <person name="Bruce D."/>
            <person name="Detter C."/>
            <person name="Goodwin L.A."/>
            <person name="Han J."/>
            <person name="Han C.S."/>
            <person name="Held B."/>
            <person name="Land M.L."/>
            <person name="Mikhailova N."/>
            <person name="Nolan M."/>
            <person name="Pennacchio L."/>
            <person name="Pitluck S."/>
            <person name="Tapia R."/>
            <person name="Woyke T."/>
            <person name="Sobecky P.A."/>
        </authorList>
    </citation>
    <scope>NUCLEOTIDE SEQUENCE [LARGE SCALE GENOMIC DNA]</scope>
    <source>
        <strain evidence="2 3">Y9602</strain>
    </source>
</reference>
<accession>A0A0H3FCS2</accession>
<dbReference type="Gene3D" id="3.40.630.30">
    <property type="match status" value="1"/>
</dbReference>
<dbReference type="PANTHER" id="PTHR43072:SF8">
    <property type="entry name" value="ACYLTRANSFERASE FABY-RELATED"/>
    <property type="match status" value="1"/>
</dbReference>
<dbReference type="RefSeq" id="WP_013574507.1">
    <property type="nucleotide sequence ID" value="NC_015061.1"/>
</dbReference>
<dbReference type="PANTHER" id="PTHR43072">
    <property type="entry name" value="N-ACETYLTRANSFERASE"/>
    <property type="match status" value="1"/>
</dbReference>
<proteinExistence type="predicted"/>
<keyword evidence="2" id="KW-0808">Transferase</keyword>
<dbReference type="OrthoDB" id="5459937at2"/>
<evidence type="ECO:0000313" key="3">
    <source>
        <dbReference type="Proteomes" id="UP000007257"/>
    </source>
</evidence>
<evidence type="ECO:0000313" key="2">
    <source>
        <dbReference type="EMBL" id="ADW72802.1"/>
    </source>
</evidence>
<reference evidence="3" key="1">
    <citation type="submission" date="2011-01" db="EMBL/GenBank/DDBJ databases">
        <title>Complete sequence of chromosome of Rahnella sp. Y9602.</title>
        <authorList>
            <consortium name="US DOE Joint Genome Institute"/>
            <person name="Lucas S."/>
            <person name="Copeland A."/>
            <person name="Lapidus A."/>
            <person name="Cheng J.-F."/>
            <person name="Goodwin L."/>
            <person name="Pitluck S."/>
            <person name="Lu M."/>
            <person name="Detter J.C."/>
            <person name="Han C."/>
            <person name="Tapia R."/>
            <person name="Land M."/>
            <person name="Hauser L."/>
            <person name="Kyrpides N."/>
            <person name="Ivanova N."/>
            <person name="Ovchinnikova G."/>
            <person name="Pagani I."/>
            <person name="Sobecky P.A."/>
            <person name="Martinez R.J."/>
            <person name="Woyke T."/>
        </authorList>
    </citation>
    <scope>NUCLEOTIDE SEQUENCE [LARGE SCALE GENOMIC DNA]</scope>
    <source>
        <strain evidence="3">Y9602</strain>
    </source>
</reference>
<dbReference type="InterPro" id="IPR000182">
    <property type="entry name" value="GNAT_dom"/>
</dbReference>
<sequence>MEIIEAGEQHIPAIQKIYAWHVLHGTASFETQPPDEREMAGRLKKIKEAGLLWLVVLHEDEVKGYCYLGHYRERYAYRHTLEDSIYIDPAFQKRGAGKALLRRAIDWAETHGYRQLIGNVGDSENKASIGLHLAARFQMKGTLHSVGFKHGRWLDTVFMQLALGDGNQTLPAQDH</sequence>